<proteinExistence type="inferred from homology"/>
<sequence length="181" mass="19256">MPSSLISIPADSDATAKMKIAASQPGTCAVDSSFLYALTHAEEKNEGEQGAVYVNPILKCSSSCLSNRSLKMCIESLGNETGSDVGDSKALLPSPGGVSGNHHTAIRMARKRLSRSGSFPPPLTSAGSSMGVQMRSRREGGRLVVEAVAVSSHRSFFHVDRTHGHVRLRFMEESDAPKTIL</sequence>
<feature type="domain" description="FAF" evidence="3">
    <location>
        <begin position="118"/>
        <end position="170"/>
    </location>
</feature>
<dbReference type="InterPro" id="IPR021410">
    <property type="entry name" value="FAF"/>
</dbReference>
<dbReference type="Pfam" id="PF11250">
    <property type="entry name" value="FAF"/>
    <property type="match status" value="1"/>
</dbReference>
<evidence type="ECO:0000259" key="3">
    <source>
        <dbReference type="Pfam" id="PF11250"/>
    </source>
</evidence>
<evidence type="ECO:0000256" key="2">
    <source>
        <dbReference type="SAM" id="MobiDB-lite"/>
    </source>
</evidence>
<reference evidence="4 5" key="1">
    <citation type="submission" date="2024-11" db="EMBL/GenBank/DDBJ databases">
        <title>Chromosome-level genome assembly of Eucalyptus globulus Labill. provides insights into its genome evolution.</title>
        <authorList>
            <person name="Li X."/>
        </authorList>
    </citation>
    <scope>NUCLEOTIDE SEQUENCE [LARGE SCALE GENOMIC DNA]</scope>
    <source>
        <strain evidence="4">CL2024</strain>
        <tissue evidence="4">Fresh tender leaves</tissue>
    </source>
</reference>
<dbReference type="InterPro" id="IPR046431">
    <property type="entry name" value="FAF_dom"/>
</dbReference>
<gene>
    <name evidence="4" type="ORF">ACJRO7_030592</name>
</gene>
<keyword evidence="5" id="KW-1185">Reference proteome</keyword>
<accession>A0ABD3JI52</accession>
<protein>
    <recommendedName>
        <fullName evidence="3">FAF domain-containing protein</fullName>
    </recommendedName>
</protein>
<organism evidence="4 5">
    <name type="scientific">Eucalyptus globulus</name>
    <name type="common">Tasmanian blue gum</name>
    <dbReference type="NCBI Taxonomy" id="34317"/>
    <lineage>
        <taxon>Eukaryota</taxon>
        <taxon>Viridiplantae</taxon>
        <taxon>Streptophyta</taxon>
        <taxon>Embryophyta</taxon>
        <taxon>Tracheophyta</taxon>
        <taxon>Spermatophyta</taxon>
        <taxon>Magnoliopsida</taxon>
        <taxon>eudicotyledons</taxon>
        <taxon>Gunneridae</taxon>
        <taxon>Pentapetalae</taxon>
        <taxon>rosids</taxon>
        <taxon>malvids</taxon>
        <taxon>Myrtales</taxon>
        <taxon>Myrtaceae</taxon>
        <taxon>Myrtoideae</taxon>
        <taxon>Eucalypteae</taxon>
        <taxon>Eucalyptus</taxon>
    </lineage>
</organism>
<dbReference type="PANTHER" id="PTHR33155">
    <property type="entry name" value="FANTASTIC FOUR-LIKE PROTEIN (DUF3049)"/>
    <property type="match status" value="1"/>
</dbReference>
<dbReference type="EMBL" id="JBJKBG010000008">
    <property type="protein sequence ID" value="KAL3725586.1"/>
    <property type="molecule type" value="Genomic_DNA"/>
</dbReference>
<comment type="caution">
    <text evidence="4">The sequence shown here is derived from an EMBL/GenBank/DDBJ whole genome shotgun (WGS) entry which is preliminary data.</text>
</comment>
<dbReference type="Proteomes" id="UP001634007">
    <property type="component" value="Unassembled WGS sequence"/>
</dbReference>
<evidence type="ECO:0000313" key="5">
    <source>
        <dbReference type="Proteomes" id="UP001634007"/>
    </source>
</evidence>
<evidence type="ECO:0000256" key="1">
    <source>
        <dbReference type="ARBA" id="ARBA00008690"/>
    </source>
</evidence>
<evidence type="ECO:0000313" key="4">
    <source>
        <dbReference type="EMBL" id="KAL3725586.1"/>
    </source>
</evidence>
<name>A0ABD3JI52_EUCGL</name>
<comment type="similarity">
    <text evidence="1">Belongs to the fantastic four family.</text>
</comment>
<feature type="region of interest" description="Disordered" evidence="2">
    <location>
        <begin position="111"/>
        <end position="136"/>
    </location>
</feature>
<dbReference type="AlphaFoldDB" id="A0ABD3JI52"/>
<dbReference type="PANTHER" id="PTHR33155:SF8">
    <property type="entry name" value="PROTEIN FANTASTIC FOUR 1"/>
    <property type="match status" value="1"/>
</dbReference>